<name>A0A9J5ZAS7_SOLCO</name>
<accession>A0A9J5ZAS7</accession>
<organism evidence="1 2">
    <name type="scientific">Solanum commersonii</name>
    <name type="common">Commerson's wild potato</name>
    <name type="synonym">Commerson's nightshade</name>
    <dbReference type="NCBI Taxonomy" id="4109"/>
    <lineage>
        <taxon>Eukaryota</taxon>
        <taxon>Viridiplantae</taxon>
        <taxon>Streptophyta</taxon>
        <taxon>Embryophyta</taxon>
        <taxon>Tracheophyta</taxon>
        <taxon>Spermatophyta</taxon>
        <taxon>Magnoliopsida</taxon>
        <taxon>eudicotyledons</taxon>
        <taxon>Gunneridae</taxon>
        <taxon>Pentapetalae</taxon>
        <taxon>asterids</taxon>
        <taxon>lamiids</taxon>
        <taxon>Solanales</taxon>
        <taxon>Solanaceae</taxon>
        <taxon>Solanoideae</taxon>
        <taxon>Solaneae</taxon>
        <taxon>Solanum</taxon>
    </lineage>
</organism>
<dbReference type="OrthoDB" id="1820248at2759"/>
<reference evidence="1 2" key="1">
    <citation type="submission" date="2020-09" db="EMBL/GenBank/DDBJ databases">
        <title>De no assembly of potato wild relative species, Solanum commersonii.</title>
        <authorList>
            <person name="Cho K."/>
        </authorList>
    </citation>
    <scope>NUCLEOTIDE SEQUENCE [LARGE SCALE GENOMIC DNA]</scope>
    <source>
        <strain evidence="1">LZ3.2</strain>
        <tissue evidence="1">Leaf</tissue>
    </source>
</reference>
<gene>
    <name evidence="1" type="ORF">H5410_021019</name>
</gene>
<dbReference type="Proteomes" id="UP000824120">
    <property type="component" value="Chromosome 4"/>
</dbReference>
<proteinExistence type="predicted"/>
<evidence type="ECO:0000313" key="1">
    <source>
        <dbReference type="EMBL" id="KAG5609738.1"/>
    </source>
</evidence>
<sequence>MDFMKSKKVDNTPPAHSTILMDEENTELFDLNDKTEVVLLLENSDFKWKNDPWQVMSRYLDTVCYTMTVYKYIMHYEMILSAIGSGEFQHFYLTNTRKNGE</sequence>
<comment type="caution">
    <text evidence="1">The sequence shown here is derived from an EMBL/GenBank/DDBJ whole genome shotgun (WGS) entry which is preliminary data.</text>
</comment>
<evidence type="ECO:0000313" key="2">
    <source>
        <dbReference type="Proteomes" id="UP000824120"/>
    </source>
</evidence>
<keyword evidence="2" id="KW-1185">Reference proteome</keyword>
<dbReference type="AlphaFoldDB" id="A0A9J5ZAS7"/>
<dbReference type="EMBL" id="JACXVP010000004">
    <property type="protein sequence ID" value="KAG5609738.1"/>
    <property type="molecule type" value="Genomic_DNA"/>
</dbReference>
<protein>
    <submittedName>
        <fullName evidence="1">Uncharacterized protein</fullName>
    </submittedName>
</protein>